<accession>E1RB95</accession>
<name>E1RB95_SEDSS</name>
<dbReference type="EMBL" id="CP002116">
    <property type="protein sequence ID" value="ADK79625.1"/>
    <property type="molecule type" value="Genomic_DNA"/>
</dbReference>
<dbReference type="STRING" id="573413.Spirs_0478"/>
<proteinExistence type="predicted"/>
<sequence>MEHGSQRLPTVVLPLSEECDRDECQDIFVYLRPESNGILVESTIMKVIGLKAEVANKIKLIYLANLPGEFISKTRVIEKHYRLKLLFTKKGKSLFTPFMKTQFSQHFGISFEDADILGAFDAMRRLKMSREELFGLWVPEKDLLHVNGQTIKRYHDFFIINYDIPAILHKNIEGTDIAVMIFRTELSAAEFHALITDLVTNLRKEGLVDVKRPFSRVFHYSNGPFEQIRDGLGFLYDKNGNHLPLEKLRFYDYLQKKGLDREHILKTLAYPIFVFNGERAPYHEETIYEASFSQSYAQAYQTLASAKAQLLIGKEI</sequence>
<protein>
    <submittedName>
        <fullName evidence="1">Uncharacterized protein</fullName>
    </submittedName>
</protein>
<gene>
    <name evidence="1" type="ordered locus">Spirs_0478</name>
</gene>
<dbReference type="KEGG" id="ssm:Spirs_0478"/>
<evidence type="ECO:0000313" key="1">
    <source>
        <dbReference type="EMBL" id="ADK79625.1"/>
    </source>
</evidence>
<dbReference type="RefSeq" id="WP_013253089.1">
    <property type="nucleotide sequence ID" value="NC_014364.1"/>
</dbReference>
<dbReference type="AlphaFoldDB" id="E1RB95"/>
<dbReference type="OrthoDB" id="367417at2"/>
<organism evidence="1 2">
    <name type="scientific">Sediminispirochaeta smaragdinae (strain DSM 11293 / JCM 15392 / SEBR 4228)</name>
    <name type="common">Spirochaeta smaragdinae</name>
    <dbReference type="NCBI Taxonomy" id="573413"/>
    <lineage>
        <taxon>Bacteria</taxon>
        <taxon>Pseudomonadati</taxon>
        <taxon>Spirochaetota</taxon>
        <taxon>Spirochaetia</taxon>
        <taxon>Spirochaetales</taxon>
        <taxon>Spirochaetaceae</taxon>
        <taxon>Sediminispirochaeta</taxon>
    </lineage>
</organism>
<reference evidence="1 2" key="1">
    <citation type="journal article" date="2010" name="Stand. Genomic Sci.">
        <title>Complete genome sequence of Spirochaeta smaragdinae type strain (SEBR 4228).</title>
        <authorList>
            <person name="Mavromatis K."/>
            <person name="Yasawong M."/>
            <person name="Chertkov O."/>
            <person name="Lapidus A."/>
            <person name="Lucas S."/>
            <person name="Nolan M."/>
            <person name="Del Rio T.G."/>
            <person name="Tice H."/>
            <person name="Cheng J.F."/>
            <person name="Pitluck S."/>
            <person name="Liolios K."/>
            <person name="Ivanova N."/>
            <person name="Tapia R."/>
            <person name="Han C."/>
            <person name="Bruce D."/>
            <person name="Goodwin L."/>
            <person name="Pati A."/>
            <person name="Chen A."/>
            <person name="Palaniappan K."/>
            <person name="Land M."/>
            <person name="Hauser L."/>
            <person name="Chang Y.J."/>
            <person name="Jeffries C.D."/>
            <person name="Detter J.C."/>
            <person name="Rohde M."/>
            <person name="Brambilla E."/>
            <person name="Spring S."/>
            <person name="Goker M."/>
            <person name="Sikorski J."/>
            <person name="Woyke T."/>
            <person name="Bristow J."/>
            <person name="Eisen J.A."/>
            <person name="Markowitz V."/>
            <person name="Hugenholtz P."/>
            <person name="Klenk H.P."/>
            <person name="Kyrpides N.C."/>
        </authorList>
    </citation>
    <scope>NUCLEOTIDE SEQUENCE [LARGE SCALE GENOMIC DNA]</scope>
    <source>
        <strain evidence="2">DSM 11293 / JCM 15392 / SEBR 4228</strain>
    </source>
</reference>
<dbReference type="Proteomes" id="UP000002318">
    <property type="component" value="Chromosome"/>
</dbReference>
<keyword evidence="2" id="KW-1185">Reference proteome</keyword>
<dbReference type="HOGENOM" id="CLU_902865_0_0_12"/>
<evidence type="ECO:0000313" key="2">
    <source>
        <dbReference type="Proteomes" id="UP000002318"/>
    </source>
</evidence>